<evidence type="ECO:0000313" key="5">
    <source>
        <dbReference type="EMBL" id="SDH12650.1"/>
    </source>
</evidence>
<dbReference type="SUPFAM" id="SSF46785">
    <property type="entry name" value="Winged helix' DNA-binding domain"/>
    <property type="match status" value="1"/>
</dbReference>
<dbReference type="Pfam" id="PF08220">
    <property type="entry name" value="HTH_DeoR"/>
    <property type="match status" value="1"/>
</dbReference>
<dbReference type="AlphaFoldDB" id="A0A7Z7B5N8"/>
<dbReference type="InterPro" id="IPR001034">
    <property type="entry name" value="DeoR_HTH"/>
</dbReference>
<keyword evidence="2" id="KW-0238">DNA-binding</keyword>
<dbReference type="InterPro" id="IPR036388">
    <property type="entry name" value="WH-like_DNA-bd_sf"/>
</dbReference>
<keyword evidence="3" id="KW-0804">Transcription</keyword>
<dbReference type="GO" id="GO:0003700">
    <property type="term" value="F:DNA-binding transcription factor activity"/>
    <property type="evidence" value="ECO:0007669"/>
    <property type="project" value="InterPro"/>
</dbReference>
<keyword evidence="6" id="KW-1185">Reference proteome</keyword>
<feature type="domain" description="HTH deoR-type" evidence="4">
    <location>
        <begin position="26"/>
        <end position="81"/>
    </location>
</feature>
<evidence type="ECO:0000256" key="3">
    <source>
        <dbReference type="ARBA" id="ARBA00023163"/>
    </source>
</evidence>
<dbReference type="InterPro" id="IPR037171">
    <property type="entry name" value="NagB/RpiA_transferase-like"/>
</dbReference>
<dbReference type="Pfam" id="PF00455">
    <property type="entry name" value="DeoRC"/>
    <property type="match status" value="1"/>
</dbReference>
<protein>
    <submittedName>
        <fullName evidence="5">Transcriptional regulator, DeoR family</fullName>
    </submittedName>
</protein>
<sequence length="278" mass="30109">MPAVEWAQRGWCKIEPHSRTPADVKKTTDRHQAILELVRTRDANVEALCAALGVSEATIRRDLTALAKQKRLVRTYGGATARVGVHEPEASLEERKSAQREQKELIAQAAALHVHDGDTVLLDGGTTCAQLAWHLSTREDLHVVTNNLLAVTALANAPGVRLTLIGGELRGSSMSTLGPLAELILSRLTVDRAFLGADGVVAGFGLCEASAQQAYLKECIVSRAAEIIVLADSDKLGRARQQHWTPLQRDWRLITSALADEALLAPFRALDEVIVELA</sequence>
<reference evidence="5" key="1">
    <citation type="submission" date="2016-10" db="EMBL/GenBank/DDBJ databases">
        <authorList>
            <person name="Varghese N."/>
            <person name="Submissions S."/>
        </authorList>
    </citation>
    <scope>NUCLEOTIDE SEQUENCE [LARGE SCALE GENOMIC DNA]</scope>
    <source>
        <strain evidence="5">YR281</strain>
    </source>
</reference>
<dbReference type="PANTHER" id="PTHR30363:SF44">
    <property type="entry name" value="AGA OPERON TRANSCRIPTIONAL REPRESSOR-RELATED"/>
    <property type="match status" value="1"/>
</dbReference>
<gene>
    <name evidence="5" type="ORF">SAMN04487926_102173</name>
</gene>
<dbReference type="InterPro" id="IPR018356">
    <property type="entry name" value="Tscrpt_reg_HTH_DeoR_CS"/>
</dbReference>
<organism evidence="5 6">
    <name type="scientific">Paraburkholderia steynii</name>
    <dbReference type="NCBI Taxonomy" id="1245441"/>
    <lineage>
        <taxon>Bacteria</taxon>
        <taxon>Pseudomonadati</taxon>
        <taxon>Pseudomonadota</taxon>
        <taxon>Betaproteobacteria</taxon>
        <taxon>Burkholderiales</taxon>
        <taxon>Burkholderiaceae</taxon>
        <taxon>Paraburkholderia</taxon>
    </lineage>
</organism>
<name>A0A7Z7B5N8_9BURK</name>
<evidence type="ECO:0000259" key="4">
    <source>
        <dbReference type="PROSITE" id="PS51000"/>
    </source>
</evidence>
<dbReference type="PANTHER" id="PTHR30363">
    <property type="entry name" value="HTH-TYPE TRANSCRIPTIONAL REGULATOR SRLR-RELATED"/>
    <property type="match status" value="1"/>
</dbReference>
<dbReference type="InterPro" id="IPR036390">
    <property type="entry name" value="WH_DNA-bd_sf"/>
</dbReference>
<dbReference type="SMART" id="SM01134">
    <property type="entry name" value="DeoRC"/>
    <property type="match status" value="1"/>
</dbReference>
<dbReference type="Proteomes" id="UP000198900">
    <property type="component" value="Unassembled WGS sequence"/>
</dbReference>
<dbReference type="InterPro" id="IPR050313">
    <property type="entry name" value="Carb_Metab_HTH_regulators"/>
</dbReference>
<dbReference type="Gene3D" id="3.40.50.1360">
    <property type="match status" value="1"/>
</dbReference>
<evidence type="ECO:0000256" key="1">
    <source>
        <dbReference type="ARBA" id="ARBA00023015"/>
    </source>
</evidence>
<proteinExistence type="predicted"/>
<evidence type="ECO:0000313" key="6">
    <source>
        <dbReference type="Proteomes" id="UP000198900"/>
    </source>
</evidence>
<comment type="caution">
    <text evidence="5">The sequence shown here is derived from an EMBL/GenBank/DDBJ whole genome shotgun (WGS) entry which is preliminary data.</text>
</comment>
<dbReference type="Gene3D" id="1.10.10.10">
    <property type="entry name" value="Winged helix-like DNA-binding domain superfamily/Winged helix DNA-binding domain"/>
    <property type="match status" value="1"/>
</dbReference>
<evidence type="ECO:0000256" key="2">
    <source>
        <dbReference type="ARBA" id="ARBA00023125"/>
    </source>
</evidence>
<keyword evidence="1" id="KW-0805">Transcription regulation</keyword>
<dbReference type="PROSITE" id="PS51000">
    <property type="entry name" value="HTH_DEOR_2"/>
    <property type="match status" value="1"/>
</dbReference>
<dbReference type="EMBL" id="FNDI01000002">
    <property type="protein sequence ID" value="SDH12650.1"/>
    <property type="molecule type" value="Genomic_DNA"/>
</dbReference>
<dbReference type="InterPro" id="IPR014036">
    <property type="entry name" value="DeoR-like_C"/>
</dbReference>
<dbReference type="SUPFAM" id="SSF100950">
    <property type="entry name" value="NagB/RpiA/CoA transferase-like"/>
    <property type="match status" value="1"/>
</dbReference>
<dbReference type="SMART" id="SM00420">
    <property type="entry name" value="HTH_DEOR"/>
    <property type="match status" value="1"/>
</dbReference>
<accession>A0A7Z7B5N8</accession>
<dbReference type="PROSITE" id="PS00894">
    <property type="entry name" value="HTH_DEOR_1"/>
    <property type="match status" value="1"/>
</dbReference>
<dbReference type="PRINTS" id="PR00037">
    <property type="entry name" value="HTHLACR"/>
</dbReference>
<dbReference type="GO" id="GO:0003677">
    <property type="term" value="F:DNA binding"/>
    <property type="evidence" value="ECO:0007669"/>
    <property type="project" value="UniProtKB-KW"/>
</dbReference>